<feature type="region of interest" description="Disordered" evidence="5">
    <location>
        <begin position="169"/>
        <end position="188"/>
    </location>
</feature>
<keyword evidence="2" id="KW-0238">DNA-binding</keyword>
<sequence length="718" mass="80090">MKLKQRAEAAEQRQGVVNSTEPSPPLNQRRQDLQRRELLRNSLEEATSSMSELVSYSRNNISTTRSRDVERAQDKQAPDSNNGPATINQLDKSPGHGPPSLHQGLNEERIATKDFSSKVSSVEKADRPRSWSLPASHDATSFEEPNPDDFYGDSSTLSFMQAVQTTIISNSSPDSVSPDSNYRSGAKPRQTRAVSFRFGVENCLPQRSLADDLVNSYFRYVHILYPFLHRPSFEAQYERTWVSGEQQDDQWLAMLNVIFALGIHFAYGQEDKSAASDRFFGYAQKLVSMEQFAHANLQTLQLLLLSGLYYQSTSRPNQTWNVIGLAIRIATTIGAHVDPMPSQYNPLQIEIRRRCWYGCIVLDSVLALNFGRPTAIPSTFGVSLPSNLDDEYITEEGYLEQPEHVRPKITVFIKSVAFCSIMKDVLYTLYSPLNGSGHQHSGKASAPPEFKDAVSLDKSLVEWFRGLPEYLKVGALDEMEEFRRTRNILLARQANQSSAAAEPVYLAPLDNSLHAMCVTVCKSAAVQLVNVISNNYYQGLSSAWWTDMNCIAQEDVLIEITLHDPAASARTDHISLLLDLFTAATVLLAIEYECEDPEESDATESAFEQSLIILGEMQGRSSMASSYVTMLKKAKEAQESAQIAPLAAASSPRARSNNAPPRNSSSTSEMVSGGINLEEFLKDDTRADAPFPSWNMQDFFLVPWDMMMVDNPMPTFQS</sequence>
<comment type="caution">
    <text evidence="7">The sequence shown here is derived from an EMBL/GenBank/DDBJ whole genome shotgun (WGS) entry which is preliminary data.</text>
</comment>
<dbReference type="AlphaFoldDB" id="A0A178CK48"/>
<protein>
    <recommendedName>
        <fullName evidence="6">Xylanolytic transcriptional activator regulatory domain-containing protein</fullName>
    </recommendedName>
</protein>
<feature type="compositionally biased region" description="Low complexity" evidence="5">
    <location>
        <begin position="647"/>
        <end position="666"/>
    </location>
</feature>
<dbReference type="GO" id="GO:0006351">
    <property type="term" value="P:DNA-templated transcription"/>
    <property type="evidence" value="ECO:0007669"/>
    <property type="project" value="InterPro"/>
</dbReference>
<feature type="domain" description="Xylanolytic transcriptional activator regulatory" evidence="6">
    <location>
        <begin position="319"/>
        <end position="391"/>
    </location>
</feature>
<feature type="compositionally biased region" description="Low complexity" evidence="5">
    <location>
        <begin position="169"/>
        <end position="181"/>
    </location>
</feature>
<keyword evidence="3" id="KW-0804">Transcription</keyword>
<dbReference type="Pfam" id="PF04082">
    <property type="entry name" value="Fungal_trans"/>
    <property type="match status" value="1"/>
</dbReference>
<evidence type="ECO:0000256" key="2">
    <source>
        <dbReference type="ARBA" id="ARBA00023125"/>
    </source>
</evidence>
<evidence type="ECO:0000256" key="1">
    <source>
        <dbReference type="ARBA" id="ARBA00023015"/>
    </source>
</evidence>
<dbReference type="GO" id="GO:0000435">
    <property type="term" value="P:positive regulation of transcription from RNA polymerase II promoter by galactose"/>
    <property type="evidence" value="ECO:0007669"/>
    <property type="project" value="TreeGrafter"/>
</dbReference>
<evidence type="ECO:0000259" key="6">
    <source>
        <dbReference type="SMART" id="SM00906"/>
    </source>
</evidence>
<dbReference type="InterPro" id="IPR051127">
    <property type="entry name" value="Fungal_SecMet_Regulators"/>
</dbReference>
<dbReference type="GO" id="GO:0005634">
    <property type="term" value="C:nucleus"/>
    <property type="evidence" value="ECO:0007669"/>
    <property type="project" value="TreeGrafter"/>
</dbReference>
<evidence type="ECO:0000313" key="8">
    <source>
        <dbReference type="Proteomes" id="UP000185904"/>
    </source>
</evidence>
<reference evidence="7 8" key="1">
    <citation type="submission" date="2016-03" db="EMBL/GenBank/DDBJ databases">
        <title>The draft genome sequence of Fonsecaea nubica causative agent of cutaneous subcutaneous infection in human host.</title>
        <authorList>
            <person name="Costa F."/>
            <person name="Sybren D.H."/>
            <person name="Raittz R.T."/>
            <person name="Weiss V.A."/>
            <person name="Leao A.C."/>
            <person name="Gomes R."/>
            <person name="De Souza E.M."/>
            <person name="Pedrosa F.O."/>
            <person name="Steffens M.B."/>
            <person name="Bombassaro A."/>
            <person name="Tadra-Sfeir M.Z."/>
            <person name="Moreno L.F."/>
            <person name="Najafzadeh M.J."/>
            <person name="Felipe M.S."/>
            <person name="Teixeira M."/>
            <person name="Sun J."/>
            <person name="Xi L."/>
            <person name="Castro M.A."/>
            <person name="Vicente V.A."/>
        </authorList>
    </citation>
    <scope>NUCLEOTIDE SEQUENCE [LARGE SCALE GENOMIC DNA]</scope>
    <source>
        <strain evidence="7 8">CBS 269.64</strain>
    </source>
</reference>
<dbReference type="EMBL" id="LVCJ01000078">
    <property type="protein sequence ID" value="OAL29837.1"/>
    <property type="molecule type" value="Genomic_DNA"/>
</dbReference>
<evidence type="ECO:0000313" key="7">
    <source>
        <dbReference type="EMBL" id="OAL29837.1"/>
    </source>
</evidence>
<organism evidence="7 8">
    <name type="scientific">Fonsecaea nubica</name>
    <dbReference type="NCBI Taxonomy" id="856822"/>
    <lineage>
        <taxon>Eukaryota</taxon>
        <taxon>Fungi</taxon>
        <taxon>Dikarya</taxon>
        <taxon>Ascomycota</taxon>
        <taxon>Pezizomycotina</taxon>
        <taxon>Eurotiomycetes</taxon>
        <taxon>Chaetothyriomycetidae</taxon>
        <taxon>Chaetothyriales</taxon>
        <taxon>Herpotrichiellaceae</taxon>
        <taxon>Fonsecaea</taxon>
    </lineage>
</organism>
<dbReference type="InterPro" id="IPR007219">
    <property type="entry name" value="XnlR_reg_dom"/>
</dbReference>
<accession>A0A178CK48</accession>
<feature type="compositionally biased region" description="Basic and acidic residues" evidence="5">
    <location>
        <begin position="29"/>
        <end position="43"/>
    </location>
</feature>
<feature type="compositionally biased region" description="Polar residues" evidence="5">
    <location>
        <begin position="44"/>
        <end position="64"/>
    </location>
</feature>
<keyword evidence="8" id="KW-1185">Reference proteome</keyword>
<dbReference type="PANTHER" id="PTHR47424:SF3">
    <property type="entry name" value="REGULATORY PROTEIN GAL4"/>
    <property type="match status" value="1"/>
</dbReference>
<dbReference type="OrthoDB" id="424974at2759"/>
<feature type="compositionally biased region" description="Polar residues" evidence="5">
    <location>
        <begin position="78"/>
        <end position="91"/>
    </location>
</feature>
<dbReference type="PANTHER" id="PTHR47424">
    <property type="entry name" value="REGULATORY PROTEIN GAL4"/>
    <property type="match status" value="1"/>
</dbReference>
<dbReference type="GO" id="GO:0008270">
    <property type="term" value="F:zinc ion binding"/>
    <property type="evidence" value="ECO:0007669"/>
    <property type="project" value="InterPro"/>
</dbReference>
<feature type="region of interest" description="Disordered" evidence="5">
    <location>
        <begin position="642"/>
        <end position="671"/>
    </location>
</feature>
<dbReference type="CDD" id="cd12148">
    <property type="entry name" value="fungal_TF_MHR"/>
    <property type="match status" value="1"/>
</dbReference>
<dbReference type="GeneID" id="34592430"/>
<gene>
    <name evidence="7" type="ORF">AYO20_09030</name>
</gene>
<keyword evidence="4" id="KW-0539">Nucleus</keyword>
<feature type="compositionally biased region" description="Basic and acidic residues" evidence="5">
    <location>
        <begin position="1"/>
        <end position="11"/>
    </location>
</feature>
<feature type="compositionally biased region" description="Basic and acidic residues" evidence="5">
    <location>
        <begin position="105"/>
        <end position="129"/>
    </location>
</feature>
<feature type="compositionally biased region" description="Basic and acidic residues" evidence="5">
    <location>
        <begin position="65"/>
        <end position="77"/>
    </location>
</feature>
<dbReference type="SMART" id="SM00906">
    <property type="entry name" value="Fungal_trans"/>
    <property type="match status" value="1"/>
</dbReference>
<evidence type="ECO:0000256" key="4">
    <source>
        <dbReference type="ARBA" id="ARBA00023242"/>
    </source>
</evidence>
<name>A0A178CK48_9EURO</name>
<proteinExistence type="predicted"/>
<dbReference type="GO" id="GO:0000981">
    <property type="term" value="F:DNA-binding transcription factor activity, RNA polymerase II-specific"/>
    <property type="evidence" value="ECO:0007669"/>
    <property type="project" value="TreeGrafter"/>
</dbReference>
<dbReference type="RefSeq" id="XP_022496765.1">
    <property type="nucleotide sequence ID" value="XM_022647302.1"/>
</dbReference>
<dbReference type="Proteomes" id="UP000185904">
    <property type="component" value="Unassembled WGS sequence"/>
</dbReference>
<evidence type="ECO:0000256" key="5">
    <source>
        <dbReference type="SAM" id="MobiDB-lite"/>
    </source>
</evidence>
<evidence type="ECO:0000256" key="3">
    <source>
        <dbReference type="ARBA" id="ARBA00023163"/>
    </source>
</evidence>
<keyword evidence="1" id="KW-0805">Transcription regulation</keyword>
<dbReference type="GO" id="GO:0000978">
    <property type="term" value="F:RNA polymerase II cis-regulatory region sequence-specific DNA binding"/>
    <property type="evidence" value="ECO:0007669"/>
    <property type="project" value="TreeGrafter"/>
</dbReference>
<feature type="region of interest" description="Disordered" evidence="5">
    <location>
        <begin position="1"/>
        <end position="150"/>
    </location>
</feature>